<keyword evidence="2 4" id="KW-0067">ATP-binding</keyword>
<dbReference type="Gene3D" id="1.10.510.10">
    <property type="entry name" value="Transferase(Phosphotransferase) domain 1"/>
    <property type="match status" value="1"/>
</dbReference>
<proteinExistence type="predicted"/>
<dbReference type="PROSITE" id="PS50011">
    <property type="entry name" value="PROTEIN_KINASE_DOM"/>
    <property type="match status" value="1"/>
</dbReference>
<dbReference type="VEuPathDB" id="AmoebaDB:ACA1_184610"/>
<dbReference type="PANTHER" id="PTHR13954">
    <property type="entry name" value="IRE1-RELATED"/>
    <property type="match status" value="1"/>
</dbReference>
<evidence type="ECO:0000256" key="2">
    <source>
        <dbReference type="ARBA" id="ARBA00022840"/>
    </source>
</evidence>
<keyword evidence="8" id="KW-0418">Kinase</keyword>
<feature type="compositionally biased region" description="Low complexity" evidence="5">
    <location>
        <begin position="334"/>
        <end position="343"/>
    </location>
</feature>
<dbReference type="GO" id="GO:1990604">
    <property type="term" value="C:IRE1-TRAF2-ASK1 complex"/>
    <property type="evidence" value="ECO:0007669"/>
    <property type="project" value="TreeGrafter"/>
</dbReference>
<dbReference type="PROSITE" id="PS50103">
    <property type="entry name" value="ZF_C3H1"/>
    <property type="match status" value="1"/>
</dbReference>
<dbReference type="SMART" id="SM00220">
    <property type="entry name" value="S_TKc"/>
    <property type="match status" value="1"/>
</dbReference>
<dbReference type="InterPro" id="IPR000719">
    <property type="entry name" value="Prot_kinase_dom"/>
</dbReference>
<keyword evidence="3" id="KW-0479">Metal-binding</keyword>
<evidence type="ECO:0000256" key="5">
    <source>
        <dbReference type="SAM" id="MobiDB-lite"/>
    </source>
</evidence>
<feature type="domain" description="C3H1-type" evidence="7">
    <location>
        <begin position="67"/>
        <end position="95"/>
    </location>
</feature>
<sequence length="905" mass="103553">MPPDYAVIKDSKRKDPIKVKYPNEEDNNSLLVMPLTELYPTKMTTVMQSVPQVTQGDLCSMKIYNNLAKVKMCSFSPPEKCPNRGKFCPFAHTPRELVPPKDFVLYNVEVATSRSGVENMLVGSPAGPVSVPLRYAMDTAGFRYWLEMKGSSGLINVCTEDYCDKWKDCYDIHLSAKFWEDRPTTELRPHPYLRITKRPVAPAPANVVDHKAALLHQQQQQQQQQQAALMYQQHQQNQAQLPPQLQLQLEQQNYRPIIQPHLQPPQPHYEMQQQYAAQYSPFMPSMQMSTQPAPGVYHQRSMSPMLEDQQGMYAQPQLQPQPQPPQPVARQKPTRTAAPASASAQLIATQAPAIVPPVKARAAAQGATAVEAEAPADYQADEGNMYEEHLLEYLKAPPAGIRYREVGQVMPEMRGKWQACSERYRELFERMTKACRFSSICEPGSTVPRFVFNRHLRIGVGGSSDVFLALKYDDGMEIALKRISKPYDDDDDDESDGEAEAGSVDENAKPLDKKFKTEIDLLKTRNSVMGLVRYFGHVVILSDPLTDRHDPQIEHYIALELMECNLKELVQSWHSQGMLGGRPAHFLTCQYAVGSVLRTLGDLWRGHGGLVHRDIKPENILVDTMKQIKLIDFGIAKELSSNTTANTTGVLSGTYMYAAPEQFLGKRAVLTSDLFSLGLVLFYLLTGEENWPPGAYVTSARLFDRPRLAEVIPWPHKLAATRHLLENLLMADPHTRAWYDPSLERKKQCHENILRHPFFWNDRQATNFLVALGNLRSYDFPDELARIDAIIHELLDGRAEYWWEILEPSLWAAKASWWVEKRDKERPVNLLRFIRNCYVHSANKEEDRIFTERPYFLELLPTLVVRLWEACRREHRLMGHLVLRSILLPIFTPTLYFPYAERNWF</sequence>
<organism evidence="8 9">
    <name type="scientific">Acanthamoeba castellanii (strain ATCC 30010 / Neff)</name>
    <dbReference type="NCBI Taxonomy" id="1257118"/>
    <lineage>
        <taxon>Eukaryota</taxon>
        <taxon>Amoebozoa</taxon>
        <taxon>Discosea</taxon>
        <taxon>Longamoebia</taxon>
        <taxon>Centramoebida</taxon>
        <taxon>Acanthamoebidae</taxon>
        <taxon>Acanthamoeba</taxon>
    </lineage>
</organism>
<feature type="binding site" evidence="4">
    <location>
        <position position="481"/>
    </location>
    <ligand>
        <name>ATP</name>
        <dbReference type="ChEBI" id="CHEBI:30616"/>
    </ligand>
</feature>
<feature type="region of interest" description="Disordered" evidence="5">
    <location>
        <begin position="485"/>
        <end position="507"/>
    </location>
</feature>
<dbReference type="InterPro" id="IPR000571">
    <property type="entry name" value="Znf_CCCH"/>
</dbReference>
<name>L8H456_ACACF</name>
<evidence type="ECO:0000256" key="3">
    <source>
        <dbReference type="PROSITE-ProRule" id="PRU00723"/>
    </source>
</evidence>
<dbReference type="InterPro" id="IPR017441">
    <property type="entry name" value="Protein_kinase_ATP_BS"/>
</dbReference>
<keyword evidence="3" id="KW-0863">Zinc-finger</keyword>
<keyword evidence="9" id="KW-1185">Reference proteome</keyword>
<dbReference type="Pfam" id="PF00069">
    <property type="entry name" value="Pkinase"/>
    <property type="match status" value="1"/>
</dbReference>
<dbReference type="PROSITE" id="PS00107">
    <property type="entry name" value="PROTEIN_KINASE_ATP"/>
    <property type="match status" value="1"/>
</dbReference>
<evidence type="ECO:0000259" key="7">
    <source>
        <dbReference type="PROSITE" id="PS50103"/>
    </source>
</evidence>
<dbReference type="OrthoDB" id="1022360at2759"/>
<feature type="domain" description="Protein kinase" evidence="6">
    <location>
        <begin position="452"/>
        <end position="759"/>
    </location>
</feature>
<dbReference type="KEGG" id="acan:ACA1_184610"/>
<evidence type="ECO:0000256" key="1">
    <source>
        <dbReference type="ARBA" id="ARBA00022741"/>
    </source>
</evidence>
<gene>
    <name evidence="8" type="ORF">ACA1_184610</name>
</gene>
<evidence type="ECO:0000313" key="9">
    <source>
        <dbReference type="Proteomes" id="UP000011083"/>
    </source>
</evidence>
<dbReference type="RefSeq" id="XP_004342503.1">
    <property type="nucleotide sequence ID" value="XM_004342454.1"/>
</dbReference>
<dbReference type="PANTHER" id="PTHR13954:SF6">
    <property type="entry name" value="NON-SPECIFIC SERINE_THREONINE PROTEIN KINASE"/>
    <property type="match status" value="1"/>
</dbReference>
<keyword evidence="1 4" id="KW-0547">Nucleotide-binding</keyword>
<dbReference type="Proteomes" id="UP000011083">
    <property type="component" value="Unassembled WGS sequence"/>
</dbReference>
<dbReference type="PROSITE" id="PS00108">
    <property type="entry name" value="PROTEIN_KINASE_ST"/>
    <property type="match status" value="1"/>
</dbReference>
<dbReference type="GeneID" id="14921158"/>
<dbReference type="InterPro" id="IPR045133">
    <property type="entry name" value="IRE1/2-like"/>
</dbReference>
<accession>L8H456</accession>
<feature type="region of interest" description="Disordered" evidence="5">
    <location>
        <begin position="315"/>
        <end position="343"/>
    </location>
</feature>
<dbReference type="InterPro" id="IPR011009">
    <property type="entry name" value="Kinase-like_dom_sf"/>
</dbReference>
<dbReference type="GO" id="GO:0051082">
    <property type="term" value="F:unfolded protein binding"/>
    <property type="evidence" value="ECO:0007669"/>
    <property type="project" value="TreeGrafter"/>
</dbReference>
<dbReference type="InterPro" id="IPR008271">
    <property type="entry name" value="Ser/Thr_kinase_AS"/>
</dbReference>
<dbReference type="GO" id="GO:0008270">
    <property type="term" value="F:zinc ion binding"/>
    <property type="evidence" value="ECO:0007669"/>
    <property type="project" value="UniProtKB-KW"/>
</dbReference>
<evidence type="ECO:0000259" key="6">
    <source>
        <dbReference type="PROSITE" id="PS50011"/>
    </source>
</evidence>
<protein>
    <submittedName>
        <fullName evidence="8">Protein kinase domain containing protein</fullName>
    </submittedName>
</protein>
<dbReference type="GO" id="GO:0036498">
    <property type="term" value="P:IRE1-mediated unfolded protein response"/>
    <property type="evidence" value="ECO:0007669"/>
    <property type="project" value="TreeGrafter"/>
</dbReference>
<dbReference type="STRING" id="1257118.L8H456"/>
<dbReference type="SUPFAM" id="SSF56112">
    <property type="entry name" value="Protein kinase-like (PK-like)"/>
    <property type="match status" value="1"/>
</dbReference>
<dbReference type="GO" id="GO:0004521">
    <property type="term" value="F:RNA endonuclease activity"/>
    <property type="evidence" value="ECO:0007669"/>
    <property type="project" value="InterPro"/>
</dbReference>
<dbReference type="GO" id="GO:0005524">
    <property type="term" value="F:ATP binding"/>
    <property type="evidence" value="ECO:0007669"/>
    <property type="project" value="UniProtKB-UniRule"/>
</dbReference>
<keyword evidence="3" id="KW-0862">Zinc</keyword>
<keyword evidence="8" id="KW-0808">Transferase</keyword>
<dbReference type="EMBL" id="KB007920">
    <property type="protein sequence ID" value="ELR20309.1"/>
    <property type="molecule type" value="Genomic_DNA"/>
</dbReference>
<feature type="compositionally biased region" description="Acidic residues" evidence="5">
    <location>
        <begin position="488"/>
        <end position="499"/>
    </location>
</feature>
<evidence type="ECO:0000313" key="8">
    <source>
        <dbReference type="EMBL" id="ELR20309.1"/>
    </source>
</evidence>
<feature type="zinc finger region" description="C3H1-type" evidence="3">
    <location>
        <begin position="67"/>
        <end position="95"/>
    </location>
</feature>
<dbReference type="AlphaFoldDB" id="L8H456"/>
<dbReference type="GO" id="GO:0004674">
    <property type="term" value="F:protein serine/threonine kinase activity"/>
    <property type="evidence" value="ECO:0007669"/>
    <property type="project" value="InterPro"/>
</dbReference>
<evidence type="ECO:0000256" key="4">
    <source>
        <dbReference type="PROSITE-ProRule" id="PRU10141"/>
    </source>
</evidence>
<reference evidence="8 9" key="1">
    <citation type="journal article" date="2013" name="Genome Biol.">
        <title>Genome of Acanthamoeba castellanii highlights extensive lateral gene transfer and early evolution of tyrosine kinase signaling.</title>
        <authorList>
            <person name="Clarke M."/>
            <person name="Lohan A.J."/>
            <person name="Liu B."/>
            <person name="Lagkouvardos I."/>
            <person name="Roy S."/>
            <person name="Zafar N."/>
            <person name="Bertelli C."/>
            <person name="Schilde C."/>
            <person name="Kianianmomeni A."/>
            <person name="Burglin T.R."/>
            <person name="Frech C."/>
            <person name="Turcotte B."/>
            <person name="Kopec K.O."/>
            <person name="Synnott J.M."/>
            <person name="Choo C."/>
            <person name="Paponov I."/>
            <person name="Finkler A."/>
            <person name="Soon Heng Tan C."/>
            <person name="Hutchins A.P."/>
            <person name="Weinmeier T."/>
            <person name="Rattei T."/>
            <person name="Chu J.S."/>
            <person name="Gimenez G."/>
            <person name="Irimia M."/>
            <person name="Rigden D.J."/>
            <person name="Fitzpatrick D.A."/>
            <person name="Lorenzo-Morales J."/>
            <person name="Bateman A."/>
            <person name="Chiu C.H."/>
            <person name="Tang P."/>
            <person name="Hegemann P."/>
            <person name="Fromm H."/>
            <person name="Raoult D."/>
            <person name="Greub G."/>
            <person name="Miranda-Saavedra D."/>
            <person name="Chen N."/>
            <person name="Nash P."/>
            <person name="Ginger M.L."/>
            <person name="Horn M."/>
            <person name="Schaap P."/>
            <person name="Caler L."/>
            <person name="Loftus B."/>
        </authorList>
    </citation>
    <scope>NUCLEOTIDE SEQUENCE [LARGE SCALE GENOMIC DNA]</scope>
    <source>
        <strain evidence="8 9">Neff</strain>
    </source>
</reference>